<accession>A0A6J7HBN6</accession>
<reference evidence="1" key="1">
    <citation type="submission" date="2020-05" db="EMBL/GenBank/DDBJ databases">
        <authorList>
            <person name="Chiriac C."/>
            <person name="Salcher M."/>
            <person name="Ghai R."/>
            <person name="Kavagutti S V."/>
        </authorList>
    </citation>
    <scope>NUCLEOTIDE SEQUENCE</scope>
</reference>
<gene>
    <name evidence="1" type="ORF">UFOPK3564_01428</name>
</gene>
<dbReference type="EMBL" id="CAFBMK010000070">
    <property type="protein sequence ID" value="CAB4913720.1"/>
    <property type="molecule type" value="Genomic_DNA"/>
</dbReference>
<sequence length="91" mass="9613">MDDDAYCPHCRGLLQEAAPHPFPVRPVRCGGCRLLVGPGRARDADGRPRRPAVRTAGPAASVDVVLGVLQDVREQTRDAGRSGAGEALRDG</sequence>
<organism evidence="1">
    <name type="scientific">freshwater metagenome</name>
    <dbReference type="NCBI Taxonomy" id="449393"/>
    <lineage>
        <taxon>unclassified sequences</taxon>
        <taxon>metagenomes</taxon>
        <taxon>ecological metagenomes</taxon>
    </lineage>
</organism>
<proteinExistence type="predicted"/>
<name>A0A6J7HBN6_9ZZZZ</name>
<dbReference type="AlphaFoldDB" id="A0A6J7HBN6"/>
<evidence type="ECO:0000313" key="1">
    <source>
        <dbReference type="EMBL" id="CAB4913720.1"/>
    </source>
</evidence>
<protein>
    <submittedName>
        <fullName evidence="1">Unannotated protein</fullName>
    </submittedName>
</protein>